<dbReference type="GO" id="GO:1990904">
    <property type="term" value="C:ribonucleoprotein complex"/>
    <property type="evidence" value="ECO:0007669"/>
    <property type="project" value="UniProtKB-KW"/>
</dbReference>
<dbReference type="Pfam" id="PF00467">
    <property type="entry name" value="KOW"/>
    <property type="match status" value="1"/>
</dbReference>
<sequence length="109" mass="11842">MAAKIKKGDYVQVISGSLKNGKGKKGEVLQVFPNENRVIVAGVNLVKRHMRPSQSDPEGGIKTFEAPIHISNVAHLDPKDGKPTRVGFKTLKNGNKVRVAKRSGEVIDD</sequence>
<dbReference type="NCBIfam" id="TIGR01079">
    <property type="entry name" value="rplX_bact"/>
    <property type="match status" value="1"/>
</dbReference>
<dbReference type="GO" id="GO:0006412">
    <property type="term" value="P:translation"/>
    <property type="evidence" value="ECO:0007669"/>
    <property type="project" value="UniProtKB-UniRule"/>
</dbReference>
<evidence type="ECO:0000256" key="6">
    <source>
        <dbReference type="ARBA" id="ARBA00035206"/>
    </source>
</evidence>
<evidence type="ECO:0000256" key="5">
    <source>
        <dbReference type="ARBA" id="ARBA00023274"/>
    </source>
</evidence>
<evidence type="ECO:0000259" key="9">
    <source>
        <dbReference type="Pfam" id="PF00467"/>
    </source>
</evidence>
<dbReference type="GO" id="GO:0003735">
    <property type="term" value="F:structural constituent of ribosome"/>
    <property type="evidence" value="ECO:0007669"/>
    <property type="project" value="InterPro"/>
</dbReference>
<reference evidence="11" key="1">
    <citation type="journal article" date="2020" name="mSystems">
        <title>Genome- and Community-Level Interaction Insights into Carbon Utilization and Element Cycling Functions of Hydrothermarchaeota in Hydrothermal Sediment.</title>
        <authorList>
            <person name="Zhou Z."/>
            <person name="Liu Y."/>
            <person name="Xu W."/>
            <person name="Pan J."/>
            <person name="Luo Z.H."/>
            <person name="Li M."/>
        </authorList>
    </citation>
    <scope>NUCLEOTIDE SEQUENCE [LARGE SCALE GENOMIC DNA]</scope>
    <source>
        <strain evidence="11">HyVt-485</strain>
    </source>
</reference>
<name>A0A7C5R780_9PROT</name>
<comment type="function">
    <text evidence="8">One of two assembly initiator proteins, it binds directly to the 5'-end of the 23S rRNA, where it nucleates assembly of the 50S subunit.</text>
</comment>
<dbReference type="InterPro" id="IPR003256">
    <property type="entry name" value="Ribosomal_uL24"/>
</dbReference>
<evidence type="ECO:0000256" key="7">
    <source>
        <dbReference type="ARBA" id="ARBA00058688"/>
    </source>
</evidence>
<dbReference type="FunFam" id="2.30.30.30:FF:000004">
    <property type="entry name" value="50S ribosomal protein L24"/>
    <property type="match status" value="1"/>
</dbReference>
<organism evidence="11">
    <name type="scientific">Hellea balneolensis</name>
    <dbReference type="NCBI Taxonomy" id="287478"/>
    <lineage>
        <taxon>Bacteria</taxon>
        <taxon>Pseudomonadati</taxon>
        <taxon>Pseudomonadota</taxon>
        <taxon>Alphaproteobacteria</taxon>
        <taxon>Maricaulales</taxon>
        <taxon>Robiginitomaculaceae</taxon>
        <taxon>Hellea</taxon>
    </lineage>
</organism>
<evidence type="ECO:0000256" key="4">
    <source>
        <dbReference type="ARBA" id="ARBA00022980"/>
    </source>
</evidence>
<comment type="caution">
    <text evidence="11">The sequence shown here is derived from an EMBL/GenBank/DDBJ whole genome shotgun (WGS) entry which is preliminary data.</text>
</comment>
<dbReference type="GO" id="GO:0019843">
    <property type="term" value="F:rRNA binding"/>
    <property type="evidence" value="ECO:0007669"/>
    <property type="project" value="UniProtKB-UniRule"/>
</dbReference>
<gene>
    <name evidence="8" type="primary">rplX</name>
    <name evidence="11" type="ORF">ENJ42_01805</name>
</gene>
<protein>
    <recommendedName>
        <fullName evidence="6 8">Large ribosomal subunit protein uL24</fullName>
    </recommendedName>
</protein>
<keyword evidence="3 8" id="KW-0694">RNA-binding</keyword>
<dbReference type="EMBL" id="DRMJ01000085">
    <property type="protein sequence ID" value="HHL42327.1"/>
    <property type="molecule type" value="Genomic_DNA"/>
</dbReference>
<proteinExistence type="inferred from homology"/>
<dbReference type="InterPro" id="IPR014722">
    <property type="entry name" value="Rib_uL2_dom2"/>
</dbReference>
<dbReference type="AlphaFoldDB" id="A0A7C5R780"/>
<comment type="function">
    <text evidence="7 8">One of the proteins that surrounds the polypeptide exit tunnel on the outside of the subunit.</text>
</comment>
<dbReference type="HAMAP" id="MF_01326_B">
    <property type="entry name" value="Ribosomal_uL24_B"/>
    <property type="match status" value="1"/>
</dbReference>
<dbReference type="InterPro" id="IPR041988">
    <property type="entry name" value="Ribosomal_uL24_KOW"/>
</dbReference>
<keyword evidence="2 8" id="KW-0699">rRNA-binding</keyword>
<dbReference type="PANTHER" id="PTHR12903">
    <property type="entry name" value="MITOCHONDRIAL RIBOSOMAL PROTEIN L24"/>
    <property type="match status" value="1"/>
</dbReference>
<dbReference type="GO" id="GO:0005840">
    <property type="term" value="C:ribosome"/>
    <property type="evidence" value="ECO:0007669"/>
    <property type="project" value="UniProtKB-KW"/>
</dbReference>
<accession>A0A7C5R780</accession>
<comment type="similarity">
    <text evidence="1 8">Belongs to the universal ribosomal protein uL24 family.</text>
</comment>
<evidence type="ECO:0000256" key="2">
    <source>
        <dbReference type="ARBA" id="ARBA00022730"/>
    </source>
</evidence>
<dbReference type="CDD" id="cd06089">
    <property type="entry name" value="KOW_RPL26"/>
    <property type="match status" value="1"/>
</dbReference>
<dbReference type="SUPFAM" id="SSF50104">
    <property type="entry name" value="Translation proteins SH3-like domain"/>
    <property type="match status" value="1"/>
</dbReference>
<keyword evidence="5 8" id="KW-0687">Ribonucleoprotein</keyword>
<evidence type="ECO:0000256" key="1">
    <source>
        <dbReference type="ARBA" id="ARBA00010618"/>
    </source>
</evidence>
<dbReference type="InterPro" id="IPR008991">
    <property type="entry name" value="Translation_prot_SH3-like_sf"/>
</dbReference>
<keyword evidence="4 8" id="KW-0689">Ribosomal protein</keyword>
<feature type="domain" description="Large ribosomal subunit protein uL24 C-terminal" evidence="10">
    <location>
        <begin position="43"/>
        <end position="107"/>
    </location>
</feature>
<dbReference type="InterPro" id="IPR005824">
    <property type="entry name" value="KOW"/>
</dbReference>
<comment type="subunit">
    <text evidence="8">Part of the 50S ribosomal subunit.</text>
</comment>
<dbReference type="InterPro" id="IPR057264">
    <property type="entry name" value="Ribosomal_uL24_C"/>
</dbReference>
<evidence type="ECO:0000256" key="3">
    <source>
        <dbReference type="ARBA" id="ARBA00022884"/>
    </source>
</evidence>
<dbReference type="Pfam" id="PF17136">
    <property type="entry name" value="ribosomal_L24"/>
    <property type="match status" value="1"/>
</dbReference>
<dbReference type="Gene3D" id="2.30.30.30">
    <property type="match status" value="1"/>
</dbReference>
<dbReference type="Proteomes" id="UP000885830">
    <property type="component" value="Unassembled WGS sequence"/>
</dbReference>
<evidence type="ECO:0000259" key="10">
    <source>
        <dbReference type="Pfam" id="PF17136"/>
    </source>
</evidence>
<feature type="domain" description="KOW" evidence="9">
    <location>
        <begin position="7"/>
        <end position="40"/>
    </location>
</feature>
<evidence type="ECO:0000313" key="11">
    <source>
        <dbReference type="EMBL" id="HHL42327.1"/>
    </source>
</evidence>
<evidence type="ECO:0000256" key="8">
    <source>
        <dbReference type="HAMAP-Rule" id="MF_01326"/>
    </source>
</evidence>